<protein>
    <submittedName>
        <fullName evidence="1">Transposase</fullName>
    </submittedName>
</protein>
<evidence type="ECO:0000313" key="2">
    <source>
        <dbReference type="Proteomes" id="UP000321922"/>
    </source>
</evidence>
<reference evidence="1 2" key="1">
    <citation type="submission" date="2019-07" db="EMBL/GenBank/DDBJ databases">
        <title>Whole genome shotgun sequence of Vibrio sagamiensis NBRC 104589.</title>
        <authorList>
            <person name="Hosoyama A."/>
            <person name="Uohara A."/>
            <person name="Ohji S."/>
            <person name="Ichikawa N."/>
        </authorList>
    </citation>
    <scope>NUCLEOTIDE SEQUENCE [LARGE SCALE GENOMIC DNA]</scope>
    <source>
        <strain evidence="1 2">NBRC 104589</strain>
    </source>
</reference>
<sequence length="497" mass="57539">MSNNQLPPDANGLQLNFCKTLSCENFGVSEPKRYILQQTNPKRLNMVCRSCGSFPPLLNNLDVLHEYHRLKTTHHDELPACKNSNCVNFGVSCLSHKHLYHAFGYSCDKQRYKCKTCQRTFVDKWSGDNKNLQFHESLVGLIFKGYSVREICRLLRINPKSFYDNLNSIAGRCRRKLAVIDVRWQKHAQNYELSSHYLPLQPGSHNGVYWIVSGDAHSGYILCQHTNYSPTEEANENSDHTPYDETSRFVSRKYKPETKELNQSFCHSLQQKIDKQYQTILARYNVEDPLGDLSTFIYPSKGALIRPPYTAYAHYLHLIGMCNEEYPMTIYLPQDPLLRSSAMSIFLPRIKNGNINLMYVEEGGCWCMKKASGNVDIVHMSWWRDRWAISTQIKAKNNPQIHYQKGICYLTGRDDNLVDWFQHATLSQAQGYQHRFQQLFESFINEPRRKLRPASILPLLDIFRAWHNLCELDTNGLTAAQRLGVSKEPLTIKQLLA</sequence>
<organism evidence="1 2">
    <name type="scientific">Vibrio sagamiensis NBRC 104589</name>
    <dbReference type="NCBI Taxonomy" id="1219064"/>
    <lineage>
        <taxon>Bacteria</taxon>
        <taxon>Pseudomonadati</taxon>
        <taxon>Pseudomonadota</taxon>
        <taxon>Gammaproteobacteria</taxon>
        <taxon>Vibrionales</taxon>
        <taxon>Vibrionaceae</taxon>
        <taxon>Vibrio</taxon>
    </lineage>
</organism>
<accession>A0A511QH70</accession>
<name>A0A511QH70_9VIBR</name>
<dbReference type="EMBL" id="BJXJ01000029">
    <property type="protein sequence ID" value="GEM76660.1"/>
    <property type="molecule type" value="Genomic_DNA"/>
</dbReference>
<dbReference type="Proteomes" id="UP000321922">
    <property type="component" value="Unassembled WGS sequence"/>
</dbReference>
<evidence type="ECO:0000313" key="1">
    <source>
        <dbReference type="EMBL" id="GEM76660.1"/>
    </source>
</evidence>
<dbReference type="OrthoDB" id="9128325at2"/>
<comment type="caution">
    <text evidence="1">The sequence shown here is derived from an EMBL/GenBank/DDBJ whole genome shotgun (WGS) entry which is preliminary data.</text>
</comment>
<gene>
    <name evidence="1" type="ORF">VSA01S_27720</name>
</gene>
<dbReference type="AlphaFoldDB" id="A0A511QH70"/>
<dbReference type="RefSeq" id="WP_039981117.1">
    <property type="nucleotide sequence ID" value="NZ_BAOJ01000052.1"/>
</dbReference>
<proteinExistence type="predicted"/>
<keyword evidence="2" id="KW-1185">Reference proteome</keyword>